<evidence type="ECO:0000256" key="1">
    <source>
        <dbReference type="ARBA" id="ARBA00022679"/>
    </source>
</evidence>
<dbReference type="InterPro" id="IPR050426">
    <property type="entry name" value="Glycosyltransferase_28"/>
</dbReference>
<dbReference type="PANTHER" id="PTHR48050">
    <property type="entry name" value="STEROL 3-BETA-GLUCOSYLTRANSFERASE"/>
    <property type="match status" value="1"/>
</dbReference>
<evidence type="ECO:0000259" key="4">
    <source>
        <dbReference type="Pfam" id="PF06722"/>
    </source>
</evidence>
<keyword evidence="6" id="KW-1185">Reference proteome</keyword>
<dbReference type="Gene3D" id="3.40.50.2000">
    <property type="entry name" value="Glycogen Phosphorylase B"/>
    <property type="match status" value="2"/>
</dbReference>
<dbReference type="InterPro" id="IPR010610">
    <property type="entry name" value="EryCIII-like_C"/>
</dbReference>
<feature type="compositionally biased region" description="Polar residues" evidence="2">
    <location>
        <begin position="935"/>
        <end position="957"/>
    </location>
</feature>
<dbReference type="FunFam" id="3.40.50.2000:FF:000100">
    <property type="entry name" value="Glycosyltransferase family 1 protein"/>
    <property type="match status" value="1"/>
</dbReference>
<organism evidence="5 6">
    <name type="scientific">Ascodesmis nigricans</name>
    <dbReference type="NCBI Taxonomy" id="341454"/>
    <lineage>
        <taxon>Eukaryota</taxon>
        <taxon>Fungi</taxon>
        <taxon>Dikarya</taxon>
        <taxon>Ascomycota</taxon>
        <taxon>Pezizomycotina</taxon>
        <taxon>Pezizomycetes</taxon>
        <taxon>Pezizales</taxon>
        <taxon>Ascodesmidaceae</taxon>
        <taxon>Ascodesmis</taxon>
    </lineage>
</organism>
<feature type="domain" description="Glycosyltransferase family 28 N-terminal" evidence="3">
    <location>
        <begin position="195"/>
        <end position="278"/>
    </location>
</feature>
<feature type="region of interest" description="Disordered" evidence="2">
    <location>
        <begin position="805"/>
        <end position="982"/>
    </location>
</feature>
<dbReference type="CDD" id="cd03784">
    <property type="entry name" value="GT1_Gtf-like"/>
    <property type="match status" value="1"/>
</dbReference>
<keyword evidence="1 5" id="KW-0808">Transferase</keyword>
<feature type="compositionally biased region" description="Low complexity" evidence="2">
    <location>
        <begin position="30"/>
        <end position="39"/>
    </location>
</feature>
<protein>
    <submittedName>
        <fullName evidence="5">UDP-Glycosyltransferase/glycogen phosphorylase</fullName>
    </submittedName>
</protein>
<name>A0A4S2MQI4_9PEZI</name>
<dbReference type="Pfam" id="PF06722">
    <property type="entry name" value="EryCIII-like_C"/>
    <property type="match status" value="1"/>
</dbReference>
<sequence length="1235" mass="134885">MREPAQPAQFPFPETNSPNQPTTAPPPSQSPSAASQDASEAPDKLTELNPASRPLTKSRRSSIAPSKRPSVSSRNSQRRNQTWQGRGLSARGRQHSTLAAQSHAPISPTDLTSLSISHKEFNTHASVSPHDGRLHISVNRLSDGPVTRKLFTALNTTRANRNAPENDAAVIANIVDDEKRKHPQDVTTAPPKLNIVIMVIGSRGDVQPFIAVAKVLKEQWGHRVRLATHGIFREFVEAHGIELFDVGGDPSELMAFMVKNPGLIPNVETIKAGEIARRREQMFEMFQGFWRACILPNDRCQLPYTSAHASSSCSSSFSTSTVNPDDYEPFIADAIIANPPSFAHVHCAEKLGCPLHLMFTFPYSPTAEMPHPLAFIQNSNLSSDYTNALTYPMVEMMTWQGLGDLVNRFRQDTLFLEPVATLWAPGIISRLKVPFTYMWSSALIPKPKDWGNHIDITGFVFLDQTKDYEPPEELRRFLEKGETPIYIGFGSIVVDDPKKLTKIVLDAVKETGVRALVSAGWGGLGGSNNNDDDDGGGSGDGRNGDGDDEATPEIPENVFILTTDIPHDYLFTHVSAVIHHGGAGTTAISLLHGRPTLIIPFFGDQTFWGTMISHSGAGPPPIPYKDLTVPKLVSAIKTLLTPEVREKAAAIQERIQTDGDGAENAVRSFYKALGEIDVKGVRGLGYRGMVHGEGGPMGPGEGKWGVGAPGIRCDVLPEKYAVWRVRRTRVRLSCVAATWAVETGRIQWRDLRLLRQTEWNDFDGPGEPLSGGVSAFVALLASVAKGIVAVPKAIVRGVRDEFHDDNNDEWSDVSSSSFSSGDDDDDEDDDEDDNTTKKPNEESNKDNGVEPAVLQPGVDPKSKKERLKRGIRSLRPGKKRHATRELPRSVGRAVEAQGRVARGEGRREEGNGDEGQKEREKQNETTKDDKEEHNNGNTNAATKSSDTVDKSATNSPESSSKHHSSSPSSPSRKSHHRRSPRHSHPLLRSLLHLPIDIPLAIAQGYHNLPRLYHDPTVRHPARITGFHSGLRAAGKEFSLGIYDGVSGLYLQPYHGAQTEGFKGAVKGVLRGVAGLVVKPQAGVAGVVGYTVKGLHREAVKGRDRRVMGWVERERRRQGEREAEVGGRCREGWGRVEREVRERRGRRGGGGGGNARGVRESGVGEVGGRERREMRRRIFTSRSFIIHIAYSTATVTVTMTVTVAVTVAAATPDLLVLPSDNTSATLNRSSSSSPSP</sequence>
<feature type="region of interest" description="Disordered" evidence="2">
    <location>
        <begin position="524"/>
        <end position="552"/>
    </location>
</feature>
<dbReference type="AlphaFoldDB" id="A0A4S2MQI4"/>
<dbReference type="InParanoid" id="A0A4S2MQI4"/>
<feature type="region of interest" description="Disordered" evidence="2">
    <location>
        <begin position="1"/>
        <end position="110"/>
    </location>
</feature>
<feature type="domain" description="Erythromycin biosynthesis protein CIII-like C-terminal" evidence="4">
    <location>
        <begin position="549"/>
        <end position="654"/>
    </location>
</feature>
<feature type="compositionally biased region" description="Basic and acidic residues" evidence="2">
    <location>
        <begin position="834"/>
        <end position="848"/>
    </location>
</feature>
<evidence type="ECO:0000313" key="6">
    <source>
        <dbReference type="Proteomes" id="UP000298138"/>
    </source>
</evidence>
<dbReference type="STRING" id="341454.A0A4S2MQI4"/>
<feature type="region of interest" description="Disordered" evidence="2">
    <location>
        <begin position="1142"/>
        <end position="1168"/>
    </location>
</feature>
<dbReference type="FunFam" id="3.40.50.2000:FF:000009">
    <property type="entry name" value="Sterol 3-beta-glucosyltransferase UGT80A2"/>
    <property type="match status" value="1"/>
</dbReference>
<dbReference type="GO" id="GO:0016906">
    <property type="term" value="F:sterol 3-beta-glucosyltransferase activity"/>
    <property type="evidence" value="ECO:0007669"/>
    <property type="project" value="UniProtKB-ARBA"/>
</dbReference>
<feature type="compositionally biased region" description="Basic residues" evidence="2">
    <location>
        <begin position="863"/>
        <end position="882"/>
    </location>
</feature>
<dbReference type="Pfam" id="PF03033">
    <property type="entry name" value="Glyco_transf_28"/>
    <property type="match status" value="1"/>
</dbReference>
<dbReference type="PANTHER" id="PTHR48050:SF5">
    <property type="entry name" value="UDP-GLUCOSE,STEROL TRANSFERASE"/>
    <property type="match status" value="1"/>
</dbReference>
<reference evidence="5 6" key="1">
    <citation type="submission" date="2019-04" db="EMBL/GenBank/DDBJ databases">
        <title>Comparative genomics and transcriptomics to analyze fruiting body development in filamentous ascomycetes.</title>
        <authorList>
            <consortium name="DOE Joint Genome Institute"/>
            <person name="Lutkenhaus R."/>
            <person name="Traeger S."/>
            <person name="Breuer J."/>
            <person name="Kuo A."/>
            <person name="Lipzen A."/>
            <person name="Pangilinan J."/>
            <person name="Dilworth D."/>
            <person name="Sandor L."/>
            <person name="Poggeler S."/>
            <person name="Barry K."/>
            <person name="Grigoriev I.V."/>
            <person name="Nowrousian M."/>
        </authorList>
    </citation>
    <scope>NUCLEOTIDE SEQUENCE [LARGE SCALE GENOMIC DNA]</scope>
    <source>
        <strain evidence="5 6">CBS 389.68</strain>
    </source>
</reference>
<evidence type="ECO:0000259" key="3">
    <source>
        <dbReference type="Pfam" id="PF03033"/>
    </source>
</evidence>
<accession>A0A4S2MQI4</accession>
<feature type="compositionally biased region" description="Basic and acidic residues" evidence="2">
    <location>
        <begin position="901"/>
        <end position="934"/>
    </location>
</feature>
<dbReference type="SUPFAM" id="SSF53756">
    <property type="entry name" value="UDP-Glycosyltransferase/glycogen phosphorylase"/>
    <property type="match status" value="1"/>
</dbReference>
<dbReference type="OrthoDB" id="5835829at2759"/>
<dbReference type="InterPro" id="IPR002213">
    <property type="entry name" value="UDP_glucos_trans"/>
</dbReference>
<dbReference type="Proteomes" id="UP000298138">
    <property type="component" value="Unassembled WGS sequence"/>
</dbReference>
<feature type="compositionally biased region" description="Basic residues" evidence="2">
    <location>
        <begin position="972"/>
        <end position="982"/>
    </location>
</feature>
<evidence type="ECO:0000313" key="5">
    <source>
        <dbReference type="EMBL" id="TGZ76788.1"/>
    </source>
</evidence>
<dbReference type="GO" id="GO:0005975">
    <property type="term" value="P:carbohydrate metabolic process"/>
    <property type="evidence" value="ECO:0007669"/>
    <property type="project" value="InterPro"/>
</dbReference>
<feature type="compositionally biased region" description="Acidic residues" evidence="2">
    <location>
        <begin position="821"/>
        <end position="833"/>
    </location>
</feature>
<gene>
    <name evidence="5" type="ORF">EX30DRAFT_367145</name>
</gene>
<feature type="compositionally biased region" description="Low complexity" evidence="2">
    <location>
        <begin position="72"/>
        <end position="81"/>
    </location>
</feature>
<dbReference type="InterPro" id="IPR004276">
    <property type="entry name" value="GlycoTrans_28_N"/>
</dbReference>
<evidence type="ECO:0000256" key="2">
    <source>
        <dbReference type="SAM" id="MobiDB-lite"/>
    </source>
</evidence>
<dbReference type="EMBL" id="ML220166">
    <property type="protein sequence ID" value="TGZ76788.1"/>
    <property type="molecule type" value="Genomic_DNA"/>
</dbReference>
<proteinExistence type="predicted"/>